<dbReference type="Proteomes" id="UP001162156">
    <property type="component" value="Unassembled WGS sequence"/>
</dbReference>
<dbReference type="PANTHER" id="PTHR10656:SF42">
    <property type="entry name" value="CYCLIC GMP-AMP SYNTHASE-LIKE PROTEIN-RELATED"/>
    <property type="match status" value="1"/>
</dbReference>
<dbReference type="Gene3D" id="1.10.1410.40">
    <property type="match status" value="1"/>
</dbReference>
<keyword evidence="5" id="KW-0548">Nucleotidyltransferase</keyword>
<accession>A0AAV8WNK0</accession>
<evidence type="ECO:0000256" key="4">
    <source>
        <dbReference type="ARBA" id="ARBA00022679"/>
    </source>
</evidence>
<feature type="non-terminal residue" evidence="14">
    <location>
        <position position="1"/>
    </location>
</feature>
<evidence type="ECO:0000256" key="8">
    <source>
        <dbReference type="ARBA" id="ARBA00022840"/>
    </source>
</evidence>
<evidence type="ECO:0000256" key="3">
    <source>
        <dbReference type="ARBA" id="ARBA00008307"/>
    </source>
</evidence>
<comment type="caution">
    <text evidence="14">The sequence shown here is derived from an EMBL/GenBank/DDBJ whole genome shotgun (WGS) entry which is preliminary data.</text>
</comment>
<keyword evidence="7" id="KW-0547">Nucleotide-binding</keyword>
<dbReference type="InterPro" id="IPR046903">
    <property type="entry name" value="Mab-21-like_nuc_Trfase"/>
</dbReference>
<evidence type="ECO:0000256" key="1">
    <source>
        <dbReference type="ARBA" id="ARBA00001936"/>
    </source>
</evidence>
<keyword evidence="15" id="KW-1185">Reference proteome</keyword>
<dbReference type="GO" id="GO:0016779">
    <property type="term" value="F:nucleotidyltransferase activity"/>
    <property type="evidence" value="ECO:0007669"/>
    <property type="project" value="UniProtKB-KW"/>
</dbReference>
<feature type="domain" description="Mab-21-like nucleotidyltransferase" evidence="12">
    <location>
        <begin position="34"/>
        <end position="157"/>
    </location>
</feature>
<organism evidence="14 15">
    <name type="scientific">Rhamnusium bicolor</name>
    <dbReference type="NCBI Taxonomy" id="1586634"/>
    <lineage>
        <taxon>Eukaryota</taxon>
        <taxon>Metazoa</taxon>
        <taxon>Ecdysozoa</taxon>
        <taxon>Arthropoda</taxon>
        <taxon>Hexapoda</taxon>
        <taxon>Insecta</taxon>
        <taxon>Pterygota</taxon>
        <taxon>Neoptera</taxon>
        <taxon>Endopterygota</taxon>
        <taxon>Coleoptera</taxon>
        <taxon>Polyphaga</taxon>
        <taxon>Cucujiformia</taxon>
        <taxon>Chrysomeloidea</taxon>
        <taxon>Cerambycidae</taxon>
        <taxon>Lepturinae</taxon>
        <taxon>Rhagiini</taxon>
        <taxon>Rhamnusium</taxon>
    </lineage>
</organism>
<dbReference type="GO" id="GO:0005524">
    <property type="term" value="F:ATP binding"/>
    <property type="evidence" value="ECO:0007669"/>
    <property type="project" value="UniProtKB-KW"/>
</dbReference>
<comment type="cofactor">
    <cofactor evidence="2">
        <name>Mg(2+)</name>
        <dbReference type="ChEBI" id="CHEBI:18420"/>
    </cofactor>
</comment>
<keyword evidence="11" id="KW-0464">Manganese</keyword>
<dbReference type="InterPro" id="IPR024810">
    <property type="entry name" value="MAB21L/cGLR"/>
</dbReference>
<comment type="similarity">
    <text evidence="3">Belongs to the mab-21 family.</text>
</comment>
<dbReference type="EMBL" id="JANEYF010005505">
    <property type="protein sequence ID" value="KAJ8927933.1"/>
    <property type="molecule type" value="Genomic_DNA"/>
</dbReference>
<evidence type="ECO:0000256" key="11">
    <source>
        <dbReference type="ARBA" id="ARBA00023211"/>
    </source>
</evidence>
<comment type="cofactor">
    <cofactor evidence="1">
        <name>Mn(2+)</name>
        <dbReference type="ChEBI" id="CHEBI:29035"/>
    </cofactor>
</comment>
<protein>
    <submittedName>
        <fullName evidence="14">Uncharacterized protein</fullName>
    </submittedName>
</protein>
<feature type="domain" description="Mab-21-like HhH/H2TH-like" evidence="13">
    <location>
        <begin position="204"/>
        <end position="289"/>
    </location>
</feature>
<gene>
    <name evidence="14" type="ORF">NQ314_019564</name>
</gene>
<reference evidence="14" key="1">
    <citation type="journal article" date="2023" name="Insect Mol. Biol.">
        <title>Genome sequencing provides insights into the evolution of gene families encoding plant cell wall-degrading enzymes in longhorned beetles.</title>
        <authorList>
            <person name="Shin N.R."/>
            <person name="Okamura Y."/>
            <person name="Kirsch R."/>
            <person name="Pauchet Y."/>
        </authorList>
    </citation>
    <scope>NUCLEOTIDE SEQUENCE</scope>
    <source>
        <strain evidence="14">RBIC_L_NR</strain>
    </source>
</reference>
<proteinExistence type="inferred from homology"/>
<evidence type="ECO:0000259" key="12">
    <source>
        <dbReference type="Pfam" id="PF03281"/>
    </source>
</evidence>
<evidence type="ECO:0000256" key="6">
    <source>
        <dbReference type="ARBA" id="ARBA00022723"/>
    </source>
</evidence>
<evidence type="ECO:0000313" key="14">
    <source>
        <dbReference type="EMBL" id="KAJ8927933.1"/>
    </source>
</evidence>
<dbReference type="Pfam" id="PF20266">
    <property type="entry name" value="Mab-21_C"/>
    <property type="match status" value="1"/>
</dbReference>
<evidence type="ECO:0000256" key="7">
    <source>
        <dbReference type="ARBA" id="ARBA00022741"/>
    </source>
</evidence>
<keyword evidence="10" id="KW-0342">GTP-binding</keyword>
<keyword evidence="9" id="KW-0460">Magnesium</keyword>
<evidence type="ECO:0000256" key="2">
    <source>
        <dbReference type="ARBA" id="ARBA00001946"/>
    </source>
</evidence>
<dbReference type="GO" id="GO:0046872">
    <property type="term" value="F:metal ion binding"/>
    <property type="evidence" value="ECO:0007669"/>
    <property type="project" value="UniProtKB-KW"/>
</dbReference>
<name>A0AAV8WNK0_9CUCU</name>
<dbReference type="Pfam" id="PF03281">
    <property type="entry name" value="Mab-21"/>
    <property type="match status" value="1"/>
</dbReference>
<evidence type="ECO:0000256" key="9">
    <source>
        <dbReference type="ARBA" id="ARBA00022842"/>
    </source>
</evidence>
<dbReference type="PANTHER" id="PTHR10656">
    <property type="entry name" value="CELL FATE DETERMINING PROTEIN MAB21-RELATED"/>
    <property type="match status" value="1"/>
</dbReference>
<evidence type="ECO:0000259" key="13">
    <source>
        <dbReference type="Pfam" id="PF20266"/>
    </source>
</evidence>
<dbReference type="GO" id="GO:0005525">
    <property type="term" value="F:GTP binding"/>
    <property type="evidence" value="ECO:0007669"/>
    <property type="project" value="UniProtKB-KW"/>
</dbReference>
<keyword evidence="8" id="KW-0067">ATP-binding</keyword>
<dbReference type="InterPro" id="IPR046906">
    <property type="entry name" value="Mab-21_HhH/H2TH-like"/>
</dbReference>
<evidence type="ECO:0000256" key="10">
    <source>
        <dbReference type="ARBA" id="ARBA00023134"/>
    </source>
</evidence>
<keyword evidence="6" id="KW-0479">Metal-binding</keyword>
<dbReference type="SMART" id="SM01265">
    <property type="entry name" value="Mab-21"/>
    <property type="match status" value="1"/>
</dbReference>
<dbReference type="AlphaFoldDB" id="A0AAV8WNK0"/>
<sequence>VCFLQVTDRIISMMKDKNVLFRNLYERKFYGGSYYDGIKVGKPEEYDLDFVLNLPLIVEPAVQNSDKPGFVNCIIKEYMKLLKRDEAPNLSKNIATAFPTALKNNQMKLNSLMCVGNYLSTSKVLQWMEKIMTLALNDVKKENGESVFDVTLESKEPIKIYVDKFLIVPKKPYGMENSNVERYWRLSFQEQERELIKGHEFKMMKPTIKLLKKLRDKQLHAKIASYYIKTIYLWEVDKPDHDFWKQSQSYVLMAMLKKYASMIQNKRIPYYWNQNYNLIAHLKDIILINIGNTLKNIIEDIESHLEDPFVIAKYLIDEDQIKHLRSDVDIGKKHTKNLKVVRPLSIISYLRMPESEETIRRPTTNDAFVQEISQPRWYSFQQPSYSGVKPAGINLETNNVNTNEDILNSLE</sequence>
<keyword evidence="4" id="KW-0808">Transferase</keyword>
<dbReference type="Gene3D" id="3.30.460.90">
    <property type="match status" value="1"/>
</dbReference>
<evidence type="ECO:0000313" key="15">
    <source>
        <dbReference type="Proteomes" id="UP001162156"/>
    </source>
</evidence>
<evidence type="ECO:0000256" key="5">
    <source>
        <dbReference type="ARBA" id="ARBA00022695"/>
    </source>
</evidence>